<evidence type="ECO:0008006" key="4">
    <source>
        <dbReference type="Google" id="ProtNLM"/>
    </source>
</evidence>
<dbReference type="STRING" id="1436961.SAMN05421739_105116"/>
<evidence type="ECO:0000313" key="2">
    <source>
        <dbReference type="EMBL" id="SFH02623.1"/>
    </source>
</evidence>
<keyword evidence="1" id="KW-0732">Signal</keyword>
<dbReference type="RefSeq" id="WP_092103246.1">
    <property type="nucleotide sequence ID" value="NZ_FOOT01000005.1"/>
</dbReference>
<sequence length="200" mass="22565">MQIKLLVSIACLLSLPFYTLAQEDTTTTSRKWYAPDAVTLQFAGNVGMFAVGPNYSFSDGKVNAELLYGFVPKFDAEEVLHLLTIRGIYKPIKRVELSDKYKLTPLRLNMGLSYYFRDQFSTSWDSSYPKNYYWWTSSLRLTGGLGAELHRPIPNSRSIKELTLYGEIGTYDLIVTSAVKDPTLTAWDIVSFALGVRAGF</sequence>
<name>A0A1I2WMT9_9BACT</name>
<feature type="signal peptide" evidence="1">
    <location>
        <begin position="1"/>
        <end position="21"/>
    </location>
</feature>
<dbReference type="EMBL" id="FOOT01000005">
    <property type="protein sequence ID" value="SFH02623.1"/>
    <property type="molecule type" value="Genomic_DNA"/>
</dbReference>
<dbReference type="OrthoDB" id="5381546at2"/>
<dbReference type="AlphaFoldDB" id="A0A1I2WMT9"/>
<evidence type="ECO:0000256" key="1">
    <source>
        <dbReference type="SAM" id="SignalP"/>
    </source>
</evidence>
<evidence type="ECO:0000313" key="3">
    <source>
        <dbReference type="Proteomes" id="UP000198724"/>
    </source>
</evidence>
<feature type="chain" id="PRO_5011578055" description="Outer membrane protein beta-barrel domain-containing protein" evidence="1">
    <location>
        <begin position="22"/>
        <end position="200"/>
    </location>
</feature>
<proteinExistence type="predicted"/>
<organism evidence="2 3">
    <name type="scientific">Pontibacter chinhatensis</name>
    <dbReference type="NCBI Taxonomy" id="1436961"/>
    <lineage>
        <taxon>Bacteria</taxon>
        <taxon>Pseudomonadati</taxon>
        <taxon>Bacteroidota</taxon>
        <taxon>Cytophagia</taxon>
        <taxon>Cytophagales</taxon>
        <taxon>Hymenobacteraceae</taxon>
        <taxon>Pontibacter</taxon>
    </lineage>
</organism>
<dbReference type="Proteomes" id="UP000198724">
    <property type="component" value="Unassembled WGS sequence"/>
</dbReference>
<gene>
    <name evidence="2" type="ORF">SAMN05421739_105116</name>
</gene>
<protein>
    <recommendedName>
        <fullName evidence="4">Outer membrane protein beta-barrel domain-containing protein</fullName>
    </recommendedName>
</protein>
<keyword evidence="3" id="KW-1185">Reference proteome</keyword>
<accession>A0A1I2WMT9</accession>
<reference evidence="3" key="1">
    <citation type="submission" date="2016-10" db="EMBL/GenBank/DDBJ databases">
        <authorList>
            <person name="Varghese N."/>
            <person name="Submissions S."/>
        </authorList>
    </citation>
    <scope>NUCLEOTIDE SEQUENCE [LARGE SCALE GENOMIC DNA]</scope>
    <source>
        <strain evidence="3">LP51</strain>
    </source>
</reference>